<feature type="region of interest" description="Disordered" evidence="1">
    <location>
        <begin position="158"/>
        <end position="198"/>
    </location>
</feature>
<keyword evidence="3" id="KW-1185">Reference proteome</keyword>
<protein>
    <submittedName>
        <fullName evidence="2">Uncharacterized protein</fullName>
    </submittedName>
</protein>
<feature type="compositionally biased region" description="Basic and acidic residues" evidence="1">
    <location>
        <begin position="162"/>
        <end position="173"/>
    </location>
</feature>
<evidence type="ECO:0000313" key="3">
    <source>
        <dbReference type="Proteomes" id="UP001497623"/>
    </source>
</evidence>
<sequence>TNRQMKYPVQRLLVKDKELRRCFLNNRDFILPKSGPIKSSFSAFSHWVLGTVRNLHKSLADHEKSSGPMCDLMLRIQLRKRKAATLQVKRRPVESESETESETEESEDCPTSGDSDEDADDEIGEEGDIDEVGEKDEASETRKRGYALASYAEAKKVKLSSSKKEAEATKRSGEPIQDTGMKRSLRISKKDADEAGSSVSLFSGFTEDARPPSSIEPRLVPIVQQKLADYFQSRTEKYKNIEDDGNSISTISAVLNLPIPKAENV</sequence>
<dbReference type="AlphaFoldDB" id="A0AAV2S1I5"/>
<comment type="caution">
    <text evidence="2">The sequence shown here is derived from an EMBL/GenBank/DDBJ whole genome shotgun (WGS) entry which is preliminary data.</text>
</comment>
<dbReference type="EMBL" id="CAXKWB010038816">
    <property type="protein sequence ID" value="CAL4152388.1"/>
    <property type="molecule type" value="Genomic_DNA"/>
</dbReference>
<accession>A0AAV2S1I5</accession>
<feature type="region of interest" description="Disordered" evidence="1">
    <location>
        <begin position="85"/>
        <end position="144"/>
    </location>
</feature>
<evidence type="ECO:0000313" key="2">
    <source>
        <dbReference type="EMBL" id="CAL4152388.1"/>
    </source>
</evidence>
<feature type="compositionally biased region" description="Acidic residues" evidence="1">
    <location>
        <begin position="95"/>
        <end position="134"/>
    </location>
</feature>
<reference evidence="2 3" key="1">
    <citation type="submission" date="2024-05" db="EMBL/GenBank/DDBJ databases">
        <authorList>
            <person name="Wallberg A."/>
        </authorList>
    </citation>
    <scope>NUCLEOTIDE SEQUENCE [LARGE SCALE GENOMIC DNA]</scope>
</reference>
<name>A0AAV2S1I5_MEGNR</name>
<evidence type="ECO:0000256" key="1">
    <source>
        <dbReference type="SAM" id="MobiDB-lite"/>
    </source>
</evidence>
<organism evidence="2 3">
    <name type="scientific">Meganyctiphanes norvegica</name>
    <name type="common">Northern krill</name>
    <name type="synonym">Thysanopoda norvegica</name>
    <dbReference type="NCBI Taxonomy" id="48144"/>
    <lineage>
        <taxon>Eukaryota</taxon>
        <taxon>Metazoa</taxon>
        <taxon>Ecdysozoa</taxon>
        <taxon>Arthropoda</taxon>
        <taxon>Crustacea</taxon>
        <taxon>Multicrustacea</taxon>
        <taxon>Malacostraca</taxon>
        <taxon>Eumalacostraca</taxon>
        <taxon>Eucarida</taxon>
        <taxon>Euphausiacea</taxon>
        <taxon>Euphausiidae</taxon>
        <taxon>Meganyctiphanes</taxon>
    </lineage>
</organism>
<feature type="non-terminal residue" evidence="2">
    <location>
        <position position="265"/>
    </location>
</feature>
<proteinExistence type="predicted"/>
<feature type="non-terminal residue" evidence="2">
    <location>
        <position position="1"/>
    </location>
</feature>
<dbReference type="Proteomes" id="UP001497623">
    <property type="component" value="Unassembled WGS sequence"/>
</dbReference>
<gene>
    <name evidence="2" type="ORF">MNOR_LOCUS30945</name>
</gene>